<dbReference type="Proteomes" id="UP000244168">
    <property type="component" value="Unassembled WGS sequence"/>
</dbReference>
<sequence length="246" mass="25358">MKRTIMLISSATAVLLMIGSCKKPNETNSTATNLEVATMVSGSLAANSNGLSNISVDAVANAQATVDLNPGCGATKTYSFTRQNPQGSTTTYNYTFNYSYTLNCNASNQPDNVTITATDKGSFDGPRLTSNNSGSLSAKIGGLTTASQVFVLSGEYKRAGTYTSKVDNKTSGSSTVDLVVTGVTLNKTTKIITAGTATFTVTGATASNVAINTTGSLVFSGSNKATLTINSVNYIIDLLTGEVTKA</sequence>
<proteinExistence type="predicted"/>
<evidence type="ECO:0008006" key="3">
    <source>
        <dbReference type="Google" id="ProtNLM"/>
    </source>
</evidence>
<dbReference type="AlphaFoldDB" id="A0A2T5JAZ3"/>
<dbReference type="RefSeq" id="WP_107828145.1">
    <property type="nucleotide sequence ID" value="NZ_CP160205.1"/>
</dbReference>
<comment type="caution">
    <text evidence="1">The sequence shown here is derived from an EMBL/GenBank/DDBJ whole genome shotgun (WGS) entry which is preliminary data.</text>
</comment>
<evidence type="ECO:0000313" key="1">
    <source>
        <dbReference type="EMBL" id="PTQ97949.1"/>
    </source>
</evidence>
<evidence type="ECO:0000313" key="2">
    <source>
        <dbReference type="Proteomes" id="UP000244168"/>
    </source>
</evidence>
<dbReference type="PROSITE" id="PS51257">
    <property type="entry name" value="PROKAR_LIPOPROTEIN"/>
    <property type="match status" value="1"/>
</dbReference>
<protein>
    <recommendedName>
        <fullName evidence="3">Lipoprotein</fullName>
    </recommendedName>
</protein>
<name>A0A2T5JAZ3_9SPHI</name>
<dbReference type="EMBL" id="QAOQ01000003">
    <property type="protein sequence ID" value="PTQ97949.1"/>
    <property type="molecule type" value="Genomic_DNA"/>
</dbReference>
<gene>
    <name evidence="1" type="ORF">C8P68_103108</name>
</gene>
<keyword evidence="2" id="KW-1185">Reference proteome</keyword>
<dbReference type="OrthoDB" id="977243at2"/>
<organism evidence="1 2">
    <name type="scientific">Mucilaginibacter yixingensis</name>
    <dbReference type="NCBI Taxonomy" id="1295612"/>
    <lineage>
        <taxon>Bacteria</taxon>
        <taxon>Pseudomonadati</taxon>
        <taxon>Bacteroidota</taxon>
        <taxon>Sphingobacteriia</taxon>
        <taxon>Sphingobacteriales</taxon>
        <taxon>Sphingobacteriaceae</taxon>
        <taxon>Mucilaginibacter</taxon>
    </lineage>
</organism>
<reference evidence="1 2" key="1">
    <citation type="submission" date="2018-04" db="EMBL/GenBank/DDBJ databases">
        <title>Genomic Encyclopedia of Archaeal and Bacterial Type Strains, Phase II (KMG-II): from individual species to whole genera.</title>
        <authorList>
            <person name="Goeker M."/>
        </authorList>
    </citation>
    <scope>NUCLEOTIDE SEQUENCE [LARGE SCALE GENOMIC DNA]</scope>
    <source>
        <strain evidence="1 2">DSM 26809</strain>
    </source>
</reference>
<accession>A0A2T5JAZ3</accession>